<dbReference type="SUPFAM" id="SSF111369">
    <property type="entry name" value="HlyD-like secretion proteins"/>
    <property type="match status" value="1"/>
</dbReference>
<feature type="domain" description="Multidrug resistance protein MdtA-like alpha-helical hairpin" evidence="4">
    <location>
        <begin position="115"/>
        <end position="173"/>
    </location>
</feature>
<dbReference type="Proteomes" id="UP000033220">
    <property type="component" value="Chromosome DSM 122"/>
</dbReference>
<evidence type="ECO:0000259" key="6">
    <source>
        <dbReference type="Pfam" id="PF25954"/>
    </source>
</evidence>
<dbReference type="PANTHER" id="PTHR30469:SF11">
    <property type="entry name" value="BLL4320 PROTEIN"/>
    <property type="match status" value="1"/>
</dbReference>
<dbReference type="Gene3D" id="2.40.420.20">
    <property type="match status" value="1"/>
</dbReference>
<dbReference type="GO" id="GO:1990281">
    <property type="term" value="C:efflux pump complex"/>
    <property type="evidence" value="ECO:0007669"/>
    <property type="project" value="TreeGrafter"/>
</dbReference>
<dbReference type="eggNOG" id="COG0845">
    <property type="taxonomic scope" value="Bacteria"/>
</dbReference>
<dbReference type="AlphaFoldDB" id="H6SS75"/>
<dbReference type="InterPro" id="IPR006143">
    <property type="entry name" value="RND_pump_MFP"/>
</dbReference>
<dbReference type="Gene3D" id="1.10.287.470">
    <property type="entry name" value="Helix hairpin bin"/>
    <property type="match status" value="1"/>
</dbReference>
<dbReference type="InterPro" id="IPR058624">
    <property type="entry name" value="MdtA-like_HH"/>
</dbReference>
<evidence type="ECO:0000313" key="7">
    <source>
        <dbReference type="EMBL" id="CCG07754.1"/>
    </source>
</evidence>
<keyword evidence="8" id="KW-1185">Reference proteome</keyword>
<feature type="compositionally biased region" description="Basic and acidic residues" evidence="3">
    <location>
        <begin position="320"/>
        <end position="343"/>
    </location>
</feature>
<feature type="domain" description="Multidrug resistance protein MdtA-like barrel-sandwich hybrid" evidence="5">
    <location>
        <begin position="80"/>
        <end position="204"/>
    </location>
</feature>
<feature type="region of interest" description="Disordered" evidence="3">
    <location>
        <begin position="318"/>
        <end position="343"/>
    </location>
</feature>
<dbReference type="GO" id="GO:0015562">
    <property type="term" value="F:efflux transmembrane transporter activity"/>
    <property type="evidence" value="ECO:0007669"/>
    <property type="project" value="TreeGrafter"/>
</dbReference>
<dbReference type="InterPro" id="IPR058792">
    <property type="entry name" value="Beta-barrel_RND_2"/>
</dbReference>
<keyword evidence="2" id="KW-0175">Coiled coil</keyword>
<accession>H6SS75</accession>
<feature type="coiled-coil region" evidence="2">
    <location>
        <begin position="151"/>
        <end position="178"/>
    </location>
</feature>
<dbReference type="EMBL" id="HE663493">
    <property type="protein sequence ID" value="CCG07754.1"/>
    <property type="molecule type" value="Genomic_DNA"/>
</dbReference>
<evidence type="ECO:0000259" key="4">
    <source>
        <dbReference type="Pfam" id="PF25876"/>
    </source>
</evidence>
<comment type="similarity">
    <text evidence="1">Belongs to the membrane fusion protein (MFP) (TC 8.A.1) family.</text>
</comment>
<protein>
    <submittedName>
        <fullName evidence="7">Secretion protein HlyD</fullName>
    </submittedName>
</protein>
<dbReference type="PANTHER" id="PTHR30469">
    <property type="entry name" value="MULTIDRUG RESISTANCE PROTEIN MDTA"/>
    <property type="match status" value="1"/>
</dbReference>
<dbReference type="NCBIfam" id="TIGR01730">
    <property type="entry name" value="RND_mfp"/>
    <property type="match status" value="1"/>
</dbReference>
<dbReference type="HOGENOM" id="CLU_018816_1_2_5"/>
<gene>
    <name evidence="7" type="ORF">RSPPHO_01128</name>
</gene>
<dbReference type="InterPro" id="IPR058625">
    <property type="entry name" value="MdtA-like_BSH"/>
</dbReference>
<evidence type="ECO:0000256" key="1">
    <source>
        <dbReference type="ARBA" id="ARBA00009477"/>
    </source>
</evidence>
<evidence type="ECO:0000259" key="5">
    <source>
        <dbReference type="Pfam" id="PF25917"/>
    </source>
</evidence>
<dbReference type="STRING" id="1150469.RSPPHO_01128"/>
<evidence type="ECO:0000256" key="3">
    <source>
        <dbReference type="SAM" id="MobiDB-lite"/>
    </source>
</evidence>
<dbReference type="Pfam" id="PF25876">
    <property type="entry name" value="HH_MFP_RND"/>
    <property type="match status" value="1"/>
</dbReference>
<evidence type="ECO:0000256" key="2">
    <source>
        <dbReference type="SAM" id="Coils"/>
    </source>
</evidence>
<dbReference type="Gene3D" id="2.40.50.100">
    <property type="match status" value="1"/>
</dbReference>
<dbReference type="Gene3D" id="2.40.30.170">
    <property type="match status" value="1"/>
</dbReference>
<dbReference type="Pfam" id="PF25954">
    <property type="entry name" value="Beta-barrel_RND_2"/>
    <property type="match status" value="1"/>
</dbReference>
<evidence type="ECO:0000313" key="8">
    <source>
        <dbReference type="Proteomes" id="UP000033220"/>
    </source>
</evidence>
<reference evidence="7 8" key="1">
    <citation type="submission" date="2012-02" db="EMBL/GenBank/DDBJ databases">
        <title>Shotgun genome sequence of Phaeospirillum photometricum DSM 122.</title>
        <authorList>
            <person name="Duquesne K."/>
            <person name="Sturgis J."/>
        </authorList>
    </citation>
    <scope>NUCLEOTIDE SEQUENCE [LARGE SCALE GENOMIC DNA]</scope>
    <source>
        <strain evidence="8">DSM122</strain>
    </source>
</reference>
<proteinExistence type="inferred from homology"/>
<dbReference type="PATRIC" id="fig|1150469.3.peg.1278"/>
<dbReference type="FunFam" id="2.40.30.170:FF:000010">
    <property type="entry name" value="Efflux RND transporter periplasmic adaptor subunit"/>
    <property type="match status" value="1"/>
</dbReference>
<name>H6SS75_PARPM</name>
<dbReference type="KEGG" id="rpm:RSPPHO_01128"/>
<feature type="domain" description="CusB-like beta-barrel" evidence="6">
    <location>
        <begin position="215"/>
        <end position="286"/>
    </location>
</feature>
<dbReference type="Pfam" id="PF25917">
    <property type="entry name" value="BSH_RND"/>
    <property type="match status" value="1"/>
</dbReference>
<organism evidence="7 8">
    <name type="scientific">Pararhodospirillum photometricum DSM 122</name>
    <dbReference type="NCBI Taxonomy" id="1150469"/>
    <lineage>
        <taxon>Bacteria</taxon>
        <taxon>Pseudomonadati</taxon>
        <taxon>Pseudomonadota</taxon>
        <taxon>Alphaproteobacteria</taxon>
        <taxon>Rhodospirillales</taxon>
        <taxon>Rhodospirillaceae</taxon>
        <taxon>Pararhodospirillum</taxon>
    </lineage>
</organism>
<sequence>MTNPDLRGNLMSFKRMAIMVVGATVLFGGVIGFTQFKQKMIEDYFAHMPRPLVTVTAETATQEHWSVSVPAVATLRAVNGVDVSPSVAGQITALRFQSGQMVRQGEPLVQLDIDEEQSLLASARASASLARITAARASSLVRTSAGTRASLDDAEAQVRITEAKINEIEAQIAKKTIRAPFSGQLGVRLVDLGEYVAAGQALVNLQDLSVILADFSVSQRDLSLLQPGAPLTLTSDAWPDRTFEGSVTAVAPQINAKTGMVSVEGRFPNPDGTLRPGMLARVKVMQPVQENVLTVPVSAVTYALSGDAVFVLRPAPAADADTKPDAKSDTPKADTPKPDAQAERVRITLGERRGDRVVVKEGLSDTDRVVTSGQMKLENGSLVLVSPHPLSAAQAR</sequence>